<dbReference type="PANTHER" id="PTHR48081">
    <property type="entry name" value="AB HYDROLASE SUPERFAMILY PROTEIN C4A8.06C"/>
    <property type="match status" value="1"/>
</dbReference>
<dbReference type="PANTHER" id="PTHR48081:SF6">
    <property type="entry name" value="PEPTIDASE S9 PROLYL OLIGOPEPTIDASE CATALYTIC DOMAIN-CONTAINING PROTEIN"/>
    <property type="match status" value="1"/>
</dbReference>
<evidence type="ECO:0000259" key="2">
    <source>
        <dbReference type="Pfam" id="PF20434"/>
    </source>
</evidence>
<evidence type="ECO:0000256" key="1">
    <source>
        <dbReference type="ARBA" id="ARBA00022801"/>
    </source>
</evidence>
<reference evidence="3" key="1">
    <citation type="submission" date="2015-02" db="EMBL/GenBank/DDBJ databases">
        <title>Hydrolytic enzyme activity enhanced by Barium supplementation.</title>
        <authorList>
            <person name="Munoz C."/>
            <person name="Fermoso F.G."/>
            <person name="Rivas M."/>
            <person name="Gonzalez J.M."/>
        </authorList>
    </citation>
    <scope>NUCLEOTIDE SEQUENCE</scope>
</reference>
<dbReference type="InterPro" id="IPR029058">
    <property type="entry name" value="AB_hydrolase_fold"/>
</dbReference>
<protein>
    <submittedName>
        <fullName evidence="3">Esterase</fullName>
    </submittedName>
</protein>
<dbReference type="Gene3D" id="3.40.50.1820">
    <property type="entry name" value="alpha/beta hydrolase"/>
    <property type="match status" value="1"/>
</dbReference>
<dbReference type="AlphaFoldDB" id="A0A1L2BW73"/>
<feature type="domain" description="BD-FAE-like" evidence="2">
    <location>
        <begin position="32"/>
        <end position="215"/>
    </location>
</feature>
<dbReference type="GO" id="GO:0016787">
    <property type="term" value="F:hydrolase activity"/>
    <property type="evidence" value="ECO:0007669"/>
    <property type="project" value="UniProtKB-KW"/>
</dbReference>
<evidence type="ECO:0000313" key="3">
    <source>
        <dbReference type="EMBL" id="ALY06179.1"/>
    </source>
</evidence>
<dbReference type="InterPro" id="IPR050300">
    <property type="entry name" value="GDXG_lipolytic_enzyme"/>
</dbReference>
<dbReference type="SUPFAM" id="SSF53474">
    <property type="entry name" value="alpha/beta-Hydrolases"/>
    <property type="match status" value="1"/>
</dbReference>
<proteinExistence type="predicted"/>
<dbReference type="EMBL" id="KP823434">
    <property type="protein sequence ID" value="ALY06179.1"/>
    <property type="molecule type" value="Genomic_DNA"/>
</dbReference>
<dbReference type="Pfam" id="PF20434">
    <property type="entry name" value="BD-FAE"/>
    <property type="match status" value="1"/>
</dbReference>
<accession>A0A1L2BW73</accession>
<sequence>MVPLWESQKLESEGNYVDCPNIELFLLEGNRLHPAIIIAPGGAYSFRAEHEAYPVAFWLNSIGISAIVLNYRVAPYRHPVPLGDIQRAIRLVRYHAAEWNIDPKRVGVLGFSAGGHLASTVGTHFDFGNEFSEDPIERCSCRPDVMVLCYPVITMGEHTRRKQNKLTGEKKSDEIVLQLSNELQVTPDTPPTFFRHTADDAAVDIENSLMFAAQLSRHKIPYELHIFESGEHGLGLAEHHPEAKAWTKLCETWLRK</sequence>
<dbReference type="InterPro" id="IPR049492">
    <property type="entry name" value="BD-FAE-like_dom"/>
</dbReference>
<name>A0A1L2BW73_9BACI</name>
<organism evidence="3">
    <name type="scientific">Bacillaceae bacterium enrichment culture</name>
    <dbReference type="NCBI Taxonomy" id="1640996"/>
    <lineage>
        <taxon>Bacteria</taxon>
        <taxon>Bacillati</taxon>
        <taxon>Bacillota</taxon>
        <taxon>Bacilli</taxon>
        <taxon>Bacillales</taxon>
        <taxon>Bacillaceae</taxon>
        <taxon>environmental samples</taxon>
    </lineage>
</organism>
<keyword evidence="1" id="KW-0378">Hydrolase</keyword>